<evidence type="ECO:0000256" key="3">
    <source>
        <dbReference type="ARBA" id="ARBA00022519"/>
    </source>
</evidence>
<keyword evidence="3" id="KW-0997">Cell inner membrane</keyword>
<evidence type="ECO:0000256" key="5">
    <source>
        <dbReference type="ARBA" id="ARBA00022692"/>
    </source>
</evidence>
<evidence type="ECO:0000313" key="10">
    <source>
        <dbReference type="EMBL" id="RGN39454.1"/>
    </source>
</evidence>
<feature type="transmembrane region" description="Helical" evidence="9">
    <location>
        <begin position="321"/>
        <end position="341"/>
    </location>
</feature>
<evidence type="ECO:0000256" key="9">
    <source>
        <dbReference type="SAM" id="Phobius"/>
    </source>
</evidence>
<evidence type="ECO:0000256" key="6">
    <source>
        <dbReference type="ARBA" id="ARBA00022847"/>
    </source>
</evidence>
<dbReference type="GO" id="GO:0016020">
    <property type="term" value="C:membrane"/>
    <property type="evidence" value="ECO:0007669"/>
    <property type="project" value="InterPro"/>
</dbReference>
<keyword evidence="4" id="KW-0762">Sugar transport</keyword>
<feature type="transmembrane region" description="Helical" evidence="9">
    <location>
        <begin position="94"/>
        <end position="118"/>
    </location>
</feature>
<keyword evidence="1" id="KW-0813">Transport</keyword>
<feature type="transmembrane region" description="Helical" evidence="9">
    <location>
        <begin position="36"/>
        <end position="56"/>
    </location>
</feature>
<evidence type="ECO:0000313" key="11">
    <source>
        <dbReference type="Proteomes" id="UP000260983"/>
    </source>
</evidence>
<accession>A0A3E5BPA5</accession>
<feature type="transmembrane region" description="Helical" evidence="9">
    <location>
        <begin position="170"/>
        <end position="192"/>
    </location>
</feature>
<gene>
    <name evidence="10" type="ORF">DXB65_03775</name>
</gene>
<keyword evidence="6" id="KW-0769">Symport</keyword>
<feature type="transmembrane region" description="Helical" evidence="9">
    <location>
        <begin position="246"/>
        <end position="269"/>
    </location>
</feature>
<keyword evidence="5 9" id="KW-0812">Transmembrane</keyword>
<dbReference type="GO" id="GO:0015293">
    <property type="term" value="F:symporter activity"/>
    <property type="evidence" value="ECO:0007669"/>
    <property type="project" value="UniProtKB-KW"/>
</dbReference>
<evidence type="ECO:0000256" key="7">
    <source>
        <dbReference type="ARBA" id="ARBA00022989"/>
    </source>
</evidence>
<comment type="caution">
    <text evidence="10">The sequence shown here is derived from an EMBL/GenBank/DDBJ whole genome shotgun (WGS) entry which is preliminary data.</text>
</comment>
<protein>
    <submittedName>
        <fullName evidence="10">L-rhamnose/proton symporter RhaT</fullName>
    </submittedName>
</protein>
<dbReference type="Proteomes" id="UP000260983">
    <property type="component" value="Unassembled WGS sequence"/>
</dbReference>
<evidence type="ECO:0000256" key="1">
    <source>
        <dbReference type="ARBA" id="ARBA00022448"/>
    </source>
</evidence>
<evidence type="ECO:0000256" key="8">
    <source>
        <dbReference type="ARBA" id="ARBA00023136"/>
    </source>
</evidence>
<dbReference type="NCBIfam" id="NF010022">
    <property type="entry name" value="PRK13499.1-2"/>
    <property type="match status" value="1"/>
</dbReference>
<organism evidence="10 11">
    <name type="scientific">Bacteroides oleiciplenus</name>
    <dbReference type="NCBI Taxonomy" id="626931"/>
    <lineage>
        <taxon>Bacteria</taxon>
        <taxon>Pseudomonadati</taxon>
        <taxon>Bacteroidota</taxon>
        <taxon>Bacteroidia</taxon>
        <taxon>Bacteroidales</taxon>
        <taxon>Bacteroidaceae</taxon>
        <taxon>Bacteroides</taxon>
    </lineage>
</organism>
<evidence type="ECO:0000256" key="4">
    <source>
        <dbReference type="ARBA" id="ARBA00022597"/>
    </source>
</evidence>
<feature type="transmembrane region" description="Helical" evidence="9">
    <location>
        <begin position="130"/>
        <end position="149"/>
    </location>
</feature>
<dbReference type="RefSeq" id="WP_117723371.1">
    <property type="nucleotide sequence ID" value="NZ_QSUL01000002.1"/>
</dbReference>
<proteinExistence type="predicted"/>
<sequence>MNTLIGLLIIAIGSFGQSSSYVPINKVKNWSWESFWLVQGIFAWLIFPLLGALLAIPAGSSLLELWGAGGALPAMVYGVLWGVGGLTFGLSMRYLGVALGQSIALGTCAGFGTLFPALFAGKDLLHGEGLMLLIGVCITLAGIAIIGYAGSLRSKNMTEEEKRAAVKDFALTKGLLVALLAGVMSACFALGLDAGTPIKQAALDGGVEALYAGLPVIFLVTLGGFFTNAVYCIWQNIKNKTGKEYLSVKGSVLTNNLLFCALAGVLWYSQFFGLEMGKSFLTDSPVLLAFSWSILMSLNVTFSNVWGILLKEWKGVSNTTITVLVLGLVVLISSIIVVAMAQA</sequence>
<keyword evidence="2" id="KW-1003">Cell membrane</keyword>
<dbReference type="GO" id="GO:0015153">
    <property type="term" value="F:rhamnose transmembrane transporter activity"/>
    <property type="evidence" value="ECO:0007669"/>
    <property type="project" value="InterPro"/>
</dbReference>
<feature type="transmembrane region" description="Helical" evidence="9">
    <location>
        <begin position="289"/>
        <end position="309"/>
    </location>
</feature>
<reference evidence="10 11" key="1">
    <citation type="submission" date="2018-08" db="EMBL/GenBank/DDBJ databases">
        <title>A genome reference for cultivated species of the human gut microbiota.</title>
        <authorList>
            <person name="Zou Y."/>
            <person name="Xue W."/>
            <person name="Luo G."/>
        </authorList>
    </citation>
    <scope>NUCLEOTIDE SEQUENCE [LARGE SCALE GENOMIC DNA]</scope>
    <source>
        <strain evidence="10 11">OM05-15BH</strain>
    </source>
</reference>
<feature type="transmembrane region" description="Helical" evidence="9">
    <location>
        <begin position="212"/>
        <end position="234"/>
    </location>
</feature>
<keyword evidence="8 9" id="KW-0472">Membrane</keyword>
<dbReference type="AlphaFoldDB" id="A0A3E5BPA5"/>
<keyword evidence="7 9" id="KW-1133">Transmembrane helix</keyword>
<dbReference type="Pfam" id="PF06379">
    <property type="entry name" value="RhaT"/>
    <property type="match status" value="1"/>
</dbReference>
<dbReference type="InterPro" id="IPR004673">
    <property type="entry name" value="L-rhamnose-proton_sym_RhaT"/>
</dbReference>
<dbReference type="EMBL" id="QSUL01000002">
    <property type="protein sequence ID" value="RGN39454.1"/>
    <property type="molecule type" value="Genomic_DNA"/>
</dbReference>
<evidence type="ECO:0000256" key="2">
    <source>
        <dbReference type="ARBA" id="ARBA00022475"/>
    </source>
</evidence>
<name>A0A3E5BPA5_9BACE</name>